<evidence type="ECO:0000256" key="6">
    <source>
        <dbReference type="SAM" id="Phobius"/>
    </source>
</evidence>
<dbReference type="EMBL" id="DS268409">
    <property type="protein sequence ID" value="EFO95074.1"/>
    <property type="molecule type" value="Genomic_DNA"/>
</dbReference>
<evidence type="ECO:0000256" key="2">
    <source>
        <dbReference type="ARBA" id="ARBA00009172"/>
    </source>
</evidence>
<dbReference type="Gene3D" id="1.20.1250.20">
    <property type="entry name" value="MFS general substrate transporter like domains"/>
    <property type="match status" value="2"/>
</dbReference>
<gene>
    <name evidence="7" type="ORF">CRE_08807</name>
</gene>
<feature type="transmembrane region" description="Helical" evidence="6">
    <location>
        <begin position="109"/>
        <end position="131"/>
    </location>
</feature>
<dbReference type="PANTHER" id="PTHR23294">
    <property type="entry name" value="ET TRANSLATION PRODUCT-RELATED"/>
    <property type="match status" value="1"/>
</dbReference>
<evidence type="ECO:0000256" key="1">
    <source>
        <dbReference type="ARBA" id="ARBA00004141"/>
    </source>
</evidence>
<dbReference type="OMA" id="WAIGCGS"/>
<feature type="transmembrane region" description="Helical" evidence="6">
    <location>
        <begin position="286"/>
        <end position="307"/>
    </location>
</feature>
<dbReference type="eggNOG" id="KOG3098">
    <property type="taxonomic scope" value="Eukaryota"/>
</dbReference>
<dbReference type="Pfam" id="PF05978">
    <property type="entry name" value="UNC-93"/>
    <property type="match status" value="1"/>
</dbReference>
<protein>
    <recommendedName>
        <fullName evidence="9">Major facilitator superfamily (MFS) profile domain-containing protein</fullName>
    </recommendedName>
</protein>
<evidence type="ECO:0000256" key="4">
    <source>
        <dbReference type="ARBA" id="ARBA00022989"/>
    </source>
</evidence>
<feature type="transmembrane region" description="Helical" evidence="6">
    <location>
        <begin position="254"/>
        <end position="274"/>
    </location>
</feature>
<dbReference type="FunCoup" id="E3LHM6">
    <property type="interactions" value="8"/>
</dbReference>
<dbReference type="OrthoDB" id="5856527at2759"/>
<accession>E3LHM6</accession>
<keyword evidence="4 6" id="KW-1133">Transmembrane helix</keyword>
<evidence type="ECO:0000313" key="8">
    <source>
        <dbReference type="Proteomes" id="UP000008281"/>
    </source>
</evidence>
<organism evidence="8">
    <name type="scientific">Caenorhabditis remanei</name>
    <name type="common">Caenorhabditis vulgaris</name>
    <dbReference type="NCBI Taxonomy" id="31234"/>
    <lineage>
        <taxon>Eukaryota</taxon>
        <taxon>Metazoa</taxon>
        <taxon>Ecdysozoa</taxon>
        <taxon>Nematoda</taxon>
        <taxon>Chromadorea</taxon>
        <taxon>Rhabditida</taxon>
        <taxon>Rhabditina</taxon>
        <taxon>Rhabditomorpha</taxon>
        <taxon>Rhabditoidea</taxon>
        <taxon>Rhabditidae</taxon>
        <taxon>Peloderinae</taxon>
        <taxon>Caenorhabditis</taxon>
    </lineage>
</organism>
<evidence type="ECO:0000256" key="5">
    <source>
        <dbReference type="ARBA" id="ARBA00023136"/>
    </source>
</evidence>
<dbReference type="AlphaFoldDB" id="E3LHM6"/>
<feature type="transmembrane region" description="Helical" evidence="6">
    <location>
        <begin position="56"/>
        <end position="77"/>
    </location>
</feature>
<keyword evidence="8" id="KW-1185">Reference proteome</keyword>
<feature type="transmembrane region" description="Helical" evidence="6">
    <location>
        <begin position="363"/>
        <end position="385"/>
    </location>
</feature>
<dbReference type="SUPFAM" id="SSF103473">
    <property type="entry name" value="MFS general substrate transporter"/>
    <property type="match status" value="1"/>
</dbReference>
<feature type="transmembrane region" description="Helical" evidence="6">
    <location>
        <begin position="143"/>
        <end position="167"/>
    </location>
</feature>
<comment type="similarity">
    <text evidence="2">Belongs to the unc-93 family.</text>
</comment>
<dbReference type="PANTHER" id="PTHR23294:SF16">
    <property type="entry name" value="UNC93-LIKE PROTEIN MFSD11"/>
    <property type="match status" value="1"/>
</dbReference>
<keyword evidence="5 6" id="KW-0472">Membrane</keyword>
<name>E3LHM6_CAERE</name>
<feature type="transmembrane region" description="Helical" evidence="6">
    <location>
        <begin position="319"/>
        <end position="343"/>
    </location>
</feature>
<dbReference type="InParanoid" id="E3LHM6"/>
<dbReference type="GO" id="GO:0016020">
    <property type="term" value="C:membrane"/>
    <property type="evidence" value="ECO:0007669"/>
    <property type="project" value="UniProtKB-SubCell"/>
</dbReference>
<dbReference type="HOGENOM" id="CLU_025356_0_0_1"/>
<comment type="subcellular location">
    <subcellularLocation>
        <location evidence="1">Membrane</location>
        <topology evidence="1">Multi-pass membrane protein</topology>
    </subcellularLocation>
</comment>
<feature type="transmembrane region" description="Helical" evidence="6">
    <location>
        <begin position="84"/>
        <end position="103"/>
    </location>
</feature>
<reference evidence="7" key="1">
    <citation type="submission" date="2007-07" db="EMBL/GenBank/DDBJ databases">
        <title>PCAP assembly of the Caenorhabditis remanei genome.</title>
        <authorList>
            <consortium name="The Caenorhabditis remanei Sequencing Consortium"/>
            <person name="Wilson R.K."/>
        </authorList>
    </citation>
    <scope>NUCLEOTIDE SEQUENCE [LARGE SCALE GENOMIC DNA]</scope>
    <source>
        <strain evidence="7">PB4641</strain>
    </source>
</reference>
<feature type="transmembrane region" description="Helical" evidence="6">
    <location>
        <begin position="196"/>
        <end position="217"/>
    </location>
</feature>
<dbReference type="InterPro" id="IPR051617">
    <property type="entry name" value="UNC-93-like_regulator"/>
</dbReference>
<evidence type="ECO:0008006" key="9">
    <source>
        <dbReference type="Google" id="ProtNLM"/>
    </source>
</evidence>
<proteinExistence type="inferred from homology"/>
<evidence type="ECO:0000256" key="3">
    <source>
        <dbReference type="ARBA" id="ARBA00022692"/>
    </source>
</evidence>
<dbReference type="InterPro" id="IPR036259">
    <property type="entry name" value="MFS_trans_sf"/>
</dbReference>
<evidence type="ECO:0000313" key="7">
    <source>
        <dbReference type="EMBL" id="EFO95074.1"/>
    </source>
</evidence>
<sequence length="475" mass="52877">MFPAQSPKFELLCAAMLGAGQLFMNTAFDAEAFILESVIHSVHERDPERIDQYAGYYGQSVIYGSFMISCLFTPSLLNIWTPKTLLVISSFCFAAFPFGFLFINSYYHYFSTVVLGIGKAFFNLGCTTYLTSHSTRKSIESNVSLQWAIGCGSLIVGSMILGTMTWFSGDARKEILMNVTEVVLKSDTREFSDLEIRLLSLVLIVVSILAVIIVCFLPSKDVENCIESSVKNGSFKKDLKLTFTTSISLKMLQIVPLCMLCGFNASFLMSIIPTSMHFNKNNAKMLYIPAIYSLGAGTGEVLMGFVIAESSRRIKGFGLKPTMVIGTVTLSIYCVLIHASTPFEAPMKPTSEEPMLFYQSYPLIYLIALICGISDCCFNGVRSVICALVMPSRRAQSFSVSRMYQAAACVIIFFFSPIIPLYVYTCGLPVLAVFSTFVFFKIVDSTDRMERKLTSQTWLEQDLKSTLEKKVDQKL</sequence>
<feature type="transmembrane region" description="Helical" evidence="6">
    <location>
        <begin position="421"/>
        <end position="443"/>
    </location>
</feature>
<feature type="transmembrane region" description="Helical" evidence="6">
    <location>
        <begin position="397"/>
        <end position="415"/>
    </location>
</feature>
<dbReference type="Proteomes" id="UP000008281">
    <property type="component" value="Unassembled WGS sequence"/>
</dbReference>
<dbReference type="InterPro" id="IPR010291">
    <property type="entry name" value="Ion_channel_UNC-93"/>
</dbReference>
<keyword evidence="3 6" id="KW-0812">Transmembrane</keyword>